<feature type="signal peptide" evidence="1">
    <location>
        <begin position="1"/>
        <end position="27"/>
    </location>
</feature>
<dbReference type="InterPro" id="IPR037401">
    <property type="entry name" value="SnoaL-like"/>
</dbReference>
<organism evidence="3 4">
    <name type="scientific">Methyloligella solikamskensis</name>
    <dbReference type="NCBI Taxonomy" id="1177756"/>
    <lineage>
        <taxon>Bacteria</taxon>
        <taxon>Pseudomonadati</taxon>
        <taxon>Pseudomonadota</taxon>
        <taxon>Alphaproteobacteria</taxon>
        <taxon>Hyphomicrobiales</taxon>
        <taxon>Hyphomicrobiaceae</taxon>
        <taxon>Methyloligella</taxon>
    </lineage>
</organism>
<evidence type="ECO:0000313" key="3">
    <source>
        <dbReference type="EMBL" id="MFD0986877.1"/>
    </source>
</evidence>
<dbReference type="Gene3D" id="3.10.450.50">
    <property type="match status" value="1"/>
</dbReference>
<reference evidence="4" key="1">
    <citation type="journal article" date="2019" name="Int. J. Syst. Evol. Microbiol.">
        <title>The Global Catalogue of Microorganisms (GCM) 10K type strain sequencing project: providing services to taxonomists for standard genome sequencing and annotation.</title>
        <authorList>
            <consortium name="The Broad Institute Genomics Platform"/>
            <consortium name="The Broad Institute Genome Sequencing Center for Infectious Disease"/>
            <person name="Wu L."/>
            <person name="Ma J."/>
        </authorList>
    </citation>
    <scope>NUCLEOTIDE SEQUENCE [LARGE SCALE GENOMIC DNA]</scope>
    <source>
        <strain evidence="4">CCUG 61697</strain>
    </source>
</reference>
<dbReference type="CDD" id="cd00531">
    <property type="entry name" value="NTF2_like"/>
    <property type="match status" value="1"/>
</dbReference>
<dbReference type="InterPro" id="IPR032710">
    <property type="entry name" value="NTF2-like_dom_sf"/>
</dbReference>
<evidence type="ECO:0000313" key="4">
    <source>
        <dbReference type="Proteomes" id="UP001597102"/>
    </source>
</evidence>
<protein>
    <submittedName>
        <fullName evidence="3">Nuclear transport factor 2 family protein</fullName>
    </submittedName>
</protein>
<gene>
    <name evidence="3" type="ORF">ACFQ2F_07170</name>
</gene>
<comment type="caution">
    <text evidence="3">The sequence shown here is derived from an EMBL/GenBank/DDBJ whole genome shotgun (WGS) entry which is preliminary data.</text>
</comment>
<evidence type="ECO:0000259" key="2">
    <source>
        <dbReference type="Pfam" id="PF13577"/>
    </source>
</evidence>
<keyword evidence="4" id="KW-1185">Reference proteome</keyword>
<feature type="chain" id="PRO_5046714945" evidence="1">
    <location>
        <begin position="28"/>
        <end position="208"/>
    </location>
</feature>
<keyword evidence="1" id="KW-0732">Signal</keyword>
<proteinExistence type="predicted"/>
<evidence type="ECO:0000256" key="1">
    <source>
        <dbReference type="SAM" id="SignalP"/>
    </source>
</evidence>
<dbReference type="Pfam" id="PF13577">
    <property type="entry name" value="SnoaL_4"/>
    <property type="match status" value="1"/>
</dbReference>
<sequence length="208" mass="22540">MTPPIPAALAALIFVLAAPVFSVPAWAESASAESASVAAELPKGASLAPDVKPLTSYAPKENPGATDFDPEDRLAIENLLYAYSFAYDNYEAEAWLDLFTDDAVFVAGTPGQPSVSFTGEGFRNFWTARMKTFASSGKRRRHLMSNILFLDQTKDTAHVSVVGLLTSAKDGKTFSAVTSLNYEGWLVKGPEGWKIKRWHDLPDAPVPQ</sequence>
<dbReference type="EMBL" id="JBHTJO010000001">
    <property type="protein sequence ID" value="MFD0986877.1"/>
    <property type="molecule type" value="Genomic_DNA"/>
</dbReference>
<dbReference type="Proteomes" id="UP001597102">
    <property type="component" value="Unassembled WGS sequence"/>
</dbReference>
<dbReference type="SUPFAM" id="SSF54427">
    <property type="entry name" value="NTF2-like"/>
    <property type="match status" value="1"/>
</dbReference>
<dbReference type="RefSeq" id="WP_379087820.1">
    <property type="nucleotide sequence ID" value="NZ_JBHTJO010000001.1"/>
</dbReference>
<feature type="domain" description="SnoaL-like" evidence="2">
    <location>
        <begin position="71"/>
        <end position="199"/>
    </location>
</feature>
<name>A0ABW3J944_9HYPH</name>
<accession>A0ABW3J944</accession>